<organism evidence="14 15">
    <name type="scientific">Mizuhopecten yessoensis</name>
    <name type="common">Japanese scallop</name>
    <name type="synonym">Patinopecten yessoensis</name>
    <dbReference type="NCBI Taxonomy" id="6573"/>
    <lineage>
        <taxon>Eukaryota</taxon>
        <taxon>Metazoa</taxon>
        <taxon>Spiralia</taxon>
        <taxon>Lophotrochozoa</taxon>
        <taxon>Mollusca</taxon>
        <taxon>Bivalvia</taxon>
        <taxon>Autobranchia</taxon>
        <taxon>Pteriomorphia</taxon>
        <taxon>Pectinida</taxon>
        <taxon>Pectinoidea</taxon>
        <taxon>Pectinidae</taxon>
        <taxon>Mizuhopecten</taxon>
    </lineage>
</organism>
<comment type="similarity">
    <text evidence="2">Belongs to the G-protein coupled receptor 2 family. Adhesion G-protein coupled receptor (ADGR) subfamily.</text>
</comment>
<dbReference type="PANTHER" id="PTHR45692">
    <property type="entry name" value="G_PROTEIN_RECEP_F2_4 DOMAIN-CONTAINING PROTEIN"/>
    <property type="match status" value="1"/>
</dbReference>
<dbReference type="SUPFAM" id="SSF81321">
    <property type="entry name" value="Family A G protein-coupled receptor-like"/>
    <property type="match status" value="1"/>
</dbReference>
<gene>
    <name evidence="14" type="ORF">KP79_PYT06667</name>
</gene>
<dbReference type="GO" id="GO:0016020">
    <property type="term" value="C:membrane"/>
    <property type="evidence" value="ECO:0007669"/>
    <property type="project" value="UniProtKB-SubCell"/>
</dbReference>
<sequence length="642" mass="70152">MVFHVVLNSPSFIIANADDQALELAKISEASETYTSADVRLTVDKLEEFVNLDSTHSSIQRGGNIAKTMSNFLDTPQLQLSAAEKDSNSPTRFLQTVQKLVDKSAQNSFSAVNPNLALFSRGGITSSNFNGYTIQSNNKPGEKFAPTSVEVIAGSRNNSEQSYMILPADLPQSLSASERSAMSKITFAVFAEDKLFSAITGKLPAFGGPQVEDDLDFIRGPNSLIMAASIPNVDVKGLQSPVLQRFVHTEKNSKNPACVFWDENLQSTAKWSGEGCSVYETVANSHTTCACDHLTNFALLMDIYGTGGGISDENRLAMSIISYVGCSISLFSLLLTLFTYCLFKKLRSSNPSKILINLCIALIAVNVIFILGQQAYALDNSAACKVVAVLLHYFLLSAMTWMAVEAFYMYLALVKIFNTYIRRFLIKCCLVGWGIPLVVVVVTLGINKTDNYGRQPGDICWLDPIPFYSAFLAPVLLILILNTIAFVMVTRQLFGMSSKKITKSDKSSTLSRLRGAVGVVILLGLTWVFAVFAVGGTGGIIVQYLFTIFNSLQGLFIFIFYCFLHKEARKHWARTLPCCDASNEKGSTQTSREEKGKKYTAGYNSSSSPSSRNGTASSGDFSSDISRSTSQSDIDPQCRYSP</sequence>
<dbReference type="PANTHER" id="PTHR45692:SF1">
    <property type="entry name" value="G-PROTEIN COUPLED RECEPTORS FAMILY 2 PROFILE 2 DOMAIN-CONTAINING PROTEIN"/>
    <property type="match status" value="1"/>
</dbReference>
<feature type="region of interest" description="Disordered" evidence="10">
    <location>
        <begin position="583"/>
        <end position="642"/>
    </location>
</feature>
<evidence type="ECO:0000256" key="2">
    <source>
        <dbReference type="ARBA" id="ARBA00007343"/>
    </source>
</evidence>
<dbReference type="Proteomes" id="UP000242188">
    <property type="component" value="Unassembled WGS sequence"/>
</dbReference>
<feature type="compositionally biased region" description="Low complexity" evidence="10">
    <location>
        <begin position="599"/>
        <end position="635"/>
    </location>
</feature>
<reference evidence="14 15" key="1">
    <citation type="journal article" date="2017" name="Nat. Ecol. Evol.">
        <title>Scallop genome provides insights into evolution of bilaterian karyotype and development.</title>
        <authorList>
            <person name="Wang S."/>
            <person name="Zhang J."/>
            <person name="Jiao W."/>
            <person name="Li J."/>
            <person name="Xun X."/>
            <person name="Sun Y."/>
            <person name="Guo X."/>
            <person name="Huan P."/>
            <person name="Dong B."/>
            <person name="Zhang L."/>
            <person name="Hu X."/>
            <person name="Sun X."/>
            <person name="Wang J."/>
            <person name="Zhao C."/>
            <person name="Wang Y."/>
            <person name="Wang D."/>
            <person name="Huang X."/>
            <person name="Wang R."/>
            <person name="Lv J."/>
            <person name="Li Y."/>
            <person name="Zhang Z."/>
            <person name="Liu B."/>
            <person name="Lu W."/>
            <person name="Hui Y."/>
            <person name="Liang J."/>
            <person name="Zhou Z."/>
            <person name="Hou R."/>
            <person name="Li X."/>
            <person name="Liu Y."/>
            <person name="Li H."/>
            <person name="Ning X."/>
            <person name="Lin Y."/>
            <person name="Zhao L."/>
            <person name="Xing Q."/>
            <person name="Dou J."/>
            <person name="Li Y."/>
            <person name="Mao J."/>
            <person name="Guo H."/>
            <person name="Dou H."/>
            <person name="Li T."/>
            <person name="Mu C."/>
            <person name="Jiang W."/>
            <person name="Fu Q."/>
            <person name="Fu X."/>
            <person name="Miao Y."/>
            <person name="Liu J."/>
            <person name="Yu Q."/>
            <person name="Li R."/>
            <person name="Liao H."/>
            <person name="Li X."/>
            <person name="Kong Y."/>
            <person name="Jiang Z."/>
            <person name="Chourrout D."/>
            <person name="Li R."/>
            <person name="Bao Z."/>
        </authorList>
    </citation>
    <scope>NUCLEOTIDE SEQUENCE [LARGE SCALE GENOMIC DNA]</scope>
    <source>
        <strain evidence="14 15">PY_sf001</strain>
    </source>
</reference>
<dbReference type="AlphaFoldDB" id="A0A210QTE0"/>
<dbReference type="InterPro" id="IPR000539">
    <property type="entry name" value="Frizzled/Smoothened_7TM"/>
</dbReference>
<dbReference type="SMART" id="SM01330">
    <property type="entry name" value="Frizzled"/>
    <property type="match status" value="1"/>
</dbReference>
<evidence type="ECO:0000256" key="7">
    <source>
        <dbReference type="ARBA" id="ARBA00023157"/>
    </source>
</evidence>
<evidence type="ECO:0000313" key="15">
    <source>
        <dbReference type="Proteomes" id="UP000242188"/>
    </source>
</evidence>
<dbReference type="GO" id="GO:0004930">
    <property type="term" value="F:G protein-coupled receptor activity"/>
    <property type="evidence" value="ECO:0007669"/>
    <property type="project" value="InterPro"/>
</dbReference>
<evidence type="ECO:0000256" key="4">
    <source>
        <dbReference type="ARBA" id="ARBA00022692"/>
    </source>
</evidence>
<proteinExistence type="inferred from homology"/>
<evidence type="ECO:0000256" key="8">
    <source>
        <dbReference type="ARBA" id="ARBA00023170"/>
    </source>
</evidence>
<evidence type="ECO:0000256" key="3">
    <source>
        <dbReference type="ARBA" id="ARBA00008077"/>
    </source>
</evidence>
<dbReference type="Gene3D" id="2.60.220.50">
    <property type="match status" value="1"/>
</dbReference>
<keyword evidence="9" id="KW-0325">Glycoprotein</keyword>
<comment type="similarity">
    <text evidence="3">Belongs to the G-protein coupled receptor Fz/Smo family.</text>
</comment>
<feature type="transmembrane region" description="Helical" evidence="11">
    <location>
        <begin position="467"/>
        <end position="494"/>
    </location>
</feature>
<keyword evidence="6 11" id="KW-0472">Membrane</keyword>
<evidence type="ECO:0000256" key="10">
    <source>
        <dbReference type="SAM" id="MobiDB-lite"/>
    </source>
</evidence>
<dbReference type="GO" id="GO:0007166">
    <property type="term" value="P:cell surface receptor signaling pathway"/>
    <property type="evidence" value="ECO:0007669"/>
    <property type="project" value="InterPro"/>
</dbReference>
<comment type="caution">
    <text evidence="14">The sequence shown here is derived from an EMBL/GenBank/DDBJ whole genome shotgun (WGS) entry which is preliminary data.</text>
</comment>
<dbReference type="STRING" id="6573.A0A210QTE0"/>
<name>A0A210QTE0_MIZYE</name>
<dbReference type="OrthoDB" id="5961629at2759"/>
<evidence type="ECO:0000256" key="6">
    <source>
        <dbReference type="ARBA" id="ARBA00023136"/>
    </source>
</evidence>
<evidence type="ECO:0000256" key="11">
    <source>
        <dbReference type="SAM" id="Phobius"/>
    </source>
</evidence>
<dbReference type="EMBL" id="NEDP02002011">
    <property type="protein sequence ID" value="OWF51985.1"/>
    <property type="molecule type" value="Genomic_DNA"/>
</dbReference>
<protein>
    <submittedName>
        <fullName evidence="14">G-protein coupled receptor 126</fullName>
    </submittedName>
</protein>
<feature type="transmembrane region" description="Helical" evidence="11">
    <location>
        <begin position="515"/>
        <end position="535"/>
    </location>
</feature>
<evidence type="ECO:0000259" key="12">
    <source>
        <dbReference type="PROSITE" id="PS50221"/>
    </source>
</evidence>
<keyword evidence="4 11" id="KW-0812">Transmembrane</keyword>
<dbReference type="InterPro" id="IPR000203">
    <property type="entry name" value="GPS"/>
</dbReference>
<dbReference type="CDD" id="cd15040">
    <property type="entry name" value="7tmB2_Adhesion"/>
    <property type="match status" value="1"/>
</dbReference>
<comment type="subcellular location">
    <subcellularLocation>
        <location evidence="1">Membrane</location>
        <topology evidence="1">Multi-pass membrane protein</topology>
    </subcellularLocation>
</comment>
<accession>A0A210QTE0</accession>
<keyword evidence="15" id="KW-1185">Reference proteome</keyword>
<keyword evidence="5 11" id="KW-1133">Transmembrane helix</keyword>
<dbReference type="Pfam" id="PF00002">
    <property type="entry name" value="7tm_2"/>
    <property type="match status" value="1"/>
</dbReference>
<dbReference type="Pfam" id="PF01825">
    <property type="entry name" value="GPS"/>
    <property type="match status" value="1"/>
</dbReference>
<dbReference type="FunFam" id="1.20.1070.10:FF:000058">
    <property type="entry name" value="Adhesion G protein-coupled receptor F5"/>
    <property type="match status" value="1"/>
</dbReference>
<evidence type="ECO:0000313" key="14">
    <source>
        <dbReference type="EMBL" id="OWF51985.1"/>
    </source>
</evidence>
<feature type="domain" description="GAIN-B" evidence="12">
    <location>
        <begin position="136"/>
        <end position="307"/>
    </location>
</feature>
<evidence type="ECO:0000259" key="13">
    <source>
        <dbReference type="PROSITE" id="PS50261"/>
    </source>
</evidence>
<feature type="transmembrane region" description="Helical" evidence="11">
    <location>
        <begin position="390"/>
        <end position="412"/>
    </location>
</feature>
<dbReference type="InterPro" id="IPR000832">
    <property type="entry name" value="GPCR_2_secretin-like"/>
</dbReference>
<evidence type="ECO:0000256" key="9">
    <source>
        <dbReference type="ARBA" id="ARBA00023180"/>
    </source>
</evidence>
<dbReference type="InterPro" id="IPR046338">
    <property type="entry name" value="GAIN_dom_sf"/>
</dbReference>
<evidence type="ECO:0000256" key="5">
    <source>
        <dbReference type="ARBA" id="ARBA00022989"/>
    </source>
</evidence>
<dbReference type="InterPro" id="IPR057244">
    <property type="entry name" value="GAIN_B"/>
</dbReference>
<feature type="transmembrane region" description="Helical" evidence="11">
    <location>
        <begin position="320"/>
        <end position="343"/>
    </location>
</feature>
<evidence type="ECO:0000256" key="1">
    <source>
        <dbReference type="ARBA" id="ARBA00004141"/>
    </source>
</evidence>
<feature type="transmembrane region" description="Helical" evidence="11">
    <location>
        <begin position="424"/>
        <end position="447"/>
    </location>
</feature>
<dbReference type="PROSITE" id="PS50221">
    <property type="entry name" value="GAIN_B"/>
    <property type="match status" value="1"/>
</dbReference>
<keyword evidence="7" id="KW-1015">Disulfide bond</keyword>
<feature type="transmembrane region" description="Helical" evidence="11">
    <location>
        <begin position="541"/>
        <end position="564"/>
    </location>
</feature>
<dbReference type="SMART" id="SM00303">
    <property type="entry name" value="GPS"/>
    <property type="match status" value="1"/>
</dbReference>
<dbReference type="InterPro" id="IPR017981">
    <property type="entry name" value="GPCR_2-like_7TM"/>
</dbReference>
<dbReference type="PROSITE" id="PS50261">
    <property type="entry name" value="G_PROTEIN_RECEP_F2_4"/>
    <property type="match status" value="1"/>
</dbReference>
<feature type="transmembrane region" description="Helical" evidence="11">
    <location>
        <begin position="355"/>
        <end position="378"/>
    </location>
</feature>
<dbReference type="Gene3D" id="1.20.1070.10">
    <property type="entry name" value="Rhodopsin 7-helix transmembrane proteins"/>
    <property type="match status" value="1"/>
</dbReference>
<keyword evidence="8 14" id="KW-0675">Receptor</keyword>
<dbReference type="PRINTS" id="PR00249">
    <property type="entry name" value="GPCRSECRETIN"/>
</dbReference>
<feature type="domain" description="G-protein coupled receptors family 2 profile 2" evidence="13">
    <location>
        <begin position="318"/>
        <end position="565"/>
    </location>
</feature>